<feature type="domain" description="RCK N-terminal" evidence="3">
    <location>
        <begin position="236"/>
        <end position="353"/>
    </location>
</feature>
<dbReference type="RefSeq" id="WP_188975953.1">
    <property type="nucleotide sequence ID" value="NZ_BMPG01000001.1"/>
</dbReference>
<dbReference type="Gene3D" id="1.10.287.70">
    <property type="match status" value="1"/>
</dbReference>
<dbReference type="Pfam" id="PF02254">
    <property type="entry name" value="TrkA_N"/>
    <property type="match status" value="1"/>
</dbReference>
<keyword evidence="2" id="KW-1133">Transmembrane helix</keyword>
<reference evidence="4" key="1">
    <citation type="journal article" date="2014" name="Int. J. Syst. Evol. Microbiol.">
        <title>Complete genome sequence of Corynebacterium casei LMG S-19264T (=DSM 44701T), isolated from a smear-ripened cheese.</title>
        <authorList>
            <consortium name="US DOE Joint Genome Institute (JGI-PGF)"/>
            <person name="Walter F."/>
            <person name="Albersmeier A."/>
            <person name="Kalinowski J."/>
            <person name="Ruckert C."/>
        </authorList>
    </citation>
    <scope>NUCLEOTIDE SEQUENCE</scope>
    <source>
        <strain evidence="4">JCM 19596</strain>
    </source>
</reference>
<dbReference type="Pfam" id="PF07885">
    <property type="entry name" value="Ion_trans_2"/>
    <property type="match status" value="1"/>
</dbReference>
<keyword evidence="4" id="KW-0406">Ion transport</keyword>
<evidence type="ECO:0000256" key="2">
    <source>
        <dbReference type="SAM" id="Phobius"/>
    </source>
</evidence>
<keyword evidence="4" id="KW-0813">Transport</keyword>
<proteinExistence type="predicted"/>
<keyword evidence="2" id="KW-0812">Transmembrane</keyword>
<accession>A0A830FIX7</accession>
<evidence type="ECO:0000313" key="5">
    <source>
        <dbReference type="Proteomes" id="UP000607197"/>
    </source>
</evidence>
<protein>
    <submittedName>
        <fullName evidence="4">Potassium channel protein</fullName>
    </submittedName>
</protein>
<dbReference type="SUPFAM" id="SSF51735">
    <property type="entry name" value="NAD(P)-binding Rossmann-fold domains"/>
    <property type="match status" value="1"/>
</dbReference>
<feature type="transmembrane region" description="Helical" evidence="2">
    <location>
        <begin position="78"/>
        <end position="95"/>
    </location>
</feature>
<dbReference type="GO" id="GO:0006813">
    <property type="term" value="P:potassium ion transport"/>
    <property type="evidence" value="ECO:0007669"/>
    <property type="project" value="InterPro"/>
</dbReference>
<dbReference type="SUPFAM" id="SSF81324">
    <property type="entry name" value="Voltage-gated potassium channels"/>
    <property type="match status" value="1"/>
</dbReference>
<keyword evidence="5" id="KW-1185">Reference proteome</keyword>
<feature type="transmembrane region" description="Helical" evidence="2">
    <location>
        <begin position="131"/>
        <end position="154"/>
    </location>
</feature>
<dbReference type="InterPro" id="IPR003148">
    <property type="entry name" value="RCK_N"/>
</dbReference>
<comment type="caution">
    <text evidence="4">The sequence shown here is derived from an EMBL/GenBank/DDBJ whole genome shotgun (WGS) entry which is preliminary data.</text>
</comment>
<dbReference type="PANTHER" id="PTHR43833:SF9">
    <property type="entry name" value="POTASSIUM CHANNEL PROTEIN YUGO-RELATED"/>
    <property type="match status" value="1"/>
</dbReference>
<feature type="transmembrane region" description="Helical" evidence="2">
    <location>
        <begin position="166"/>
        <end position="184"/>
    </location>
</feature>
<sequence length="383" mass="40283">MAVSRDRFARSQFVFGATLAVGLLSIATGIVNMSGPTRGPLAAYLPPMVVETAAFTGALTGFLIVLSAFGLRRGLRAAWYAVVVLLPVTALQGFVQASVYSYPLVAASVVAFLSALLAYDRYDRALRLSTTQWAAALALGGVLAYGTVGTYALREQFTNVETLLDAFYYTLVTASTVGYGDMLPASQVARVFALSVLVLGVASFGIALGALIGPAIEARFAAALGRMTQSQLESLDNHVIVAGYGDLTEPILEELRADGVAFLVVTPDQSLGDTLSNRGMNVLVADPSDEEAFDRGGLDRARAVVAATNDDGEDALAILTARQLRPDIHIVAAASERENEPKLKRAGADTVISPAVIGGRLLVRSALGDREAETVADEVLEND</sequence>
<dbReference type="OrthoDB" id="56871at2157"/>
<comment type="subcellular location">
    <subcellularLocation>
        <location evidence="1">Cell membrane</location>
        <topology evidence="1">Multi-pass membrane protein</topology>
    </subcellularLocation>
</comment>
<evidence type="ECO:0000256" key="1">
    <source>
        <dbReference type="ARBA" id="ARBA00004651"/>
    </source>
</evidence>
<dbReference type="InterPro" id="IPR050721">
    <property type="entry name" value="Trk_Ktr_HKT_K-transport"/>
</dbReference>
<dbReference type="PROSITE" id="PS51201">
    <property type="entry name" value="RCK_N"/>
    <property type="match status" value="1"/>
</dbReference>
<dbReference type="AlphaFoldDB" id="A0A830FIX7"/>
<dbReference type="InterPro" id="IPR013099">
    <property type="entry name" value="K_chnl_dom"/>
</dbReference>
<organism evidence="4 5">
    <name type="scientific">Halocalculus aciditolerans</name>
    <dbReference type="NCBI Taxonomy" id="1383812"/>
    <lineage>
        <taxon>Archaea</taxon>
        <taxon>Methanobacteriati</taxon>
        <taxon>Methanobacteriota</taxon>
        <taxon>Stenosarchaea group</taxon>
        <taxon>Halobacteria</taxon>
        <taxon>Halobacteriales</taxon>
        <taxon>Halobacteriaceae</taxon>
        <taxon>Halocalculus</taxon>
    </lineage>
</organism>
<evidence type="ECO:0000313" key="4">
    <source>
        <dbReference type="EMBL" id="GGL51573.1"/>
    </source>
</evidence>
<feature type="transmembrane region" description="Helical" evidence="2">
    <location>
        <begin position="191"/>
        <end position="212"/>
    </location>
</feature>
<dbReference type="Gene3D" id="3.40.50.720">
    <property type="entry name" value="NAD(P)-binding Rossmann-like Domain"/>
    <property type="match status" value="1"/>
</dbReference>
<keyword evidence="2" id="KW-0472">Membrane</keyword>
<dbReference type="EMBL" id="BMPG01000001">
    <property type="protein sequence ID" value="GGL51573.1"/>
    <property type="molecule type" value="Genomic_DNA"/>
</dbReference>
<dbReference type="InterPro" id="IPR036291">
    <property type="entry name" value="NAD(P)-bd_dom_sf"/>
</dbReference>
<dbReference type="PANTHER" id="PTHR43833">
    <property type="entry name" value="POTASSIUM CHANNEL PROTEIN 2-RELATED-RELATED"/>
    <property type="match status" value="1"/>
</dbReference>
<feature type="transmembrane region" description="Helical" evidence="2">
    <location>
        <begin position="101"/>
        <end position="119"/>
    </location>
</feature>
<feature type="transmembrane region" description="Helical" evidence="2">
    <location>
        <begin position="53"/>
        <end position="71"/>
    </location>
</feature>
<reference evidence="4" key="2">
    <citation type="submission" date="2020-09" db="EMBL/GenBank/DDBJ databases">
        <authorList>
            <person name="Sun Q."/>
            <person name="Ohkuma M."/>
        </authorList>
    </citation>
    <scope>NUCLEOTIDE SEQUENCE</scope>
    <source>
        <strain evidence="4">JCM 19596</strain>
    </source>
</reference>
<dbReference type="Proteomes" id="UP000607197">
    <property type="component" value="Unassembled WGS sequence"/>
</dbReference>
<name>A0A830FIX7_9EURY</name>
<keyword evidence="4" id="KW-0407">Ion channel</keyword>
<dbReference type="GO" id="GO:0005886">
    <property type="term" value="C:plasma membrane"/>
    <property type="evidence" value="ECO:0007669"/>
    <property type="project" value="UniProtKB-SubCell"/>
</dbReference>
<gene>
    <name evidence="4" type="ORF">GCM10009039_07330</name>
</gene>
<dbReference type="GO" id="GO:0034220">
    <property type="term" value="P:monoatomic ion transmembrane transport"/>
    <property type="evidence" value="ECO:0007669"/>
    <property type="project" value="UniProtKB-KW"/>
</dbReference>
<evidence type="ECO:0000259" key="3">
    <source>
        <dbReference type="PROSITE" id="PS51201"/>
    </source>
</evidence>